<evidence type="ECO:0000256" key="1">
    <source>
        <dbReference type="SAM" id="Phobius"/>
    </source>
</evidence>
<feature type="transmembrane region" description="Helical" evidence="1">
    <location>
        <begin position="29"/>
        <end position="46"/>
    </location>
</feature>
<keyword evidence="1" id="KW-0472">Membrane</keyword>
<evidence type="ECO:0000313" key="4">
    <source>
        <dbReference type="Proteomes" id="UP001183615"/>
    </source>
</evidence>
<proteinExistence type="predicted"/>
<reference evidence="4" key="1">
    <citation type="submission" date="2023-07" db="EMBL/GenBank/DDBJ databases">
        <title>30 novel species of actinomycetes from the DSMZ collection.</title>
        <authorList>
            <person name="Nouioui I."/>
        </authorList>
    </citation>
    <scope>NUCLEOTIDE SEQUENCE [LARGE SCALE GENOMIC DNA]</scope>
    <source>
        <strain evidence="4">DSM 41886</strain>
    </source>
</reference>
<gene>
    <name evidence="3" type="ORF">RM779_21290</name>
</gene>
<accession>A0ABU2S814</accession>
<dbReference type="PANTHER" id="PTHR37938">
    <property type="entry name" value="BLL0215 PROTEIN"/>
    <property type="match status" value="1"/>
</dbReference>
<dbReference type="EMBL" id="JAVREV010000012">
    <property type="protein sequence ID" value="MDT0445116.1"/>
    <property type="molecule type" value="Genomic_DNA"/>
</dbReference>
<feature type="domain" description="YdbS-like PH" evidence="2">
    <location>
        <begin position="79"/>
        <end position="153"/>
    </location>
</feature>
<evidence type="ECO:0000313" key="3">
    <source>
        <dbReference type="EMBL" id="MDT0445116.1"/>
    </source>
</evidence>
<comment type="caution">
    <text evidence="3">The sequence shown here is derived from an EMBL/GenBank/DDBJ whole genome shotgun (WGS) entry which is preliminary data.</text>
</comment>
<feature type="transmembrane region" description="Helical" evidence="1">
    <location>
        <begin position="52"/>
        <end position="74"/>
    </location>
</feature>
<evidence type="ECO:0000259" key="2">
    <source>
        <dbReference type="Pfam" id="PF03703"/>
    </source>
</evidence>
<dbReference type="RefSeq" id="WP_077059905.1">
    <property type="nucleotide sequence ID" value="NZ_JAVREV010000012.1"/>
</dbReference>
<dbReference type="PANTHER" id="PTHR37938:SF1">
    <property type="entry name" value="BLL0215 PROTEIN"/>
    <property type="match status" value="1"/>
</dbReference>
<dbReference type="Proteomes" id="UP001183615">
    <property type="component" value="Unassembled WGS sequence"/>
</dbReference>
<dbReference type="Pfam" id="PF03703">
    <property type="entry name" value="bPH_2"/>
    <property type="match status" value="1"/>
</dbReference>
<organism evidence="3 4">
    <name type="scientific">Streptomyces johnsoniae</name>
    <dbReference type="NCBI Taxonomy" id="3075532"/>
    <lineage>
        <taxon>Bacteria</taxon>
        <taxon>Bacillati</taxon>
        <taxon>Actinomycetota</taxon>
        <taxon>Actinomycetes</taxon>
        <taxon>Kitasatosporales</taxon>
        <taxon>Streptomycetaceae</taxon>
        <taxon>Streptomyces</taxon>
    </lineage>
</organism>
<protein>
    <submittedName>
        <fullName evidence="3">PH domain-containing protein</fullName>
    </submittedName>
</protein>
<dbReference type="InterPro" id="IPR005182">
    <property type="entry name" value="YdbS-like_PH"/>
</dbReference>
<keyword evidence="1" id="KW-0812">Transmembrane</keyword>
<sequence>MATADRYLAEDEELIYETRQHWTTMISEFLVLCLVAVAAGAVIWVLPTDEDWGGTAVWVVLGAAAVAAVWWWLIPLLQWRATLYFLTTKRLHKRAGFLNKTGTSIPLSRVNDVSFSATLWERIMRYGTVRVQSASEHGMMTLRHVPEPEALKNVIYQALDGLDEDS</sequence>
<name>A0ABU2S814_9ACTN</name>
<keyword evidence="4" id="KW-1185">Reference proteome</keyword>
<keyword evidence="1" id="KW-1133">Transmembrane helix</keyword>